<reference evidence="1" key="2">
    <citation type="journal article" date="2021" name="Microbiome">
        <title>Successional dynamics and alternative stable states in a saline activated sludge microbial community over 9 years.</title>
        <authorList>
            <person name="Wang Y."/>
            <person name="Ye J."/>
            <person name="Ju F."/>
            <person name="Liu L."/>
            <person name="Boyd J.A."/>
            <person name="Deng Y."/>
            <person name="Parks D.H."/>
            <person name="Jiang X."/>
            <person name="Yin X."/>
            <person name="Woodcroft B.J."/>
            <person name="Tyson G.W."/>
            <person name="Hugenholtz P."/>
            <person name="Polz M.F."/>
            <person name="Zhang T."/>
        </authorList>
    </citation>
    <scope>NUCLEOTIDE SEQUENCE</scope>
    <source>
        <strain evidence="1">HKST-UBA02</strain>
    </source>
</reference>
<protein>
    <submittedName>
        <fullName evidence="1">DUF2461 domain-containing protein</fullName>
    </submittedName>
</protein>
<evidence type="ECO:0000313" key="2">
    <source>
        <dbReference type="Proteomes" id="UP000739538"/>
    </source>
</evidence>
<dbReference type="PIRSF" id="PIRSF028451">
    <property type="entry name" value="UCP028451"/>
    <property type="match status" value="1"/>
</dbReference>
<comment type="caution">
    <text evidence="1">The sequence shown here is derived from an EMBL/GenBank/DDBJ whole genome shotgun (WGS) entry which is preliminary data.</text>
</comment>
<name>A0A956SD39_UNCEI</name>
<dbReference type="Proteomes" id="UP000739538">
    <property type="component" value="Unassembled WGS sequence"/>
</dbReference>
<dbReference type="InterPro" id="IPR015996">
    <property type="entry name" value="UCP028451"/>
</dbReference>
<proteinExistence type="predicted"/>
<dbReference type="InterPro" id="IPR012808">
    <property type="entry name" value="CHP02453"/>
</dbReference>
<dbReference type="NCBIfam" id="TIGR02453">
    <property type="entry name" value="TIGR02453 family protein"/>
    <property type="match status" value="1"/>
</dbReference>
<evidence type="ECO:0000313" key="1">
    <source>
        <dbReference type="EMBL" id="MCA9756035.1"/>
    </source>
</evidence>
<gene>
    <name evidence="1" type="ORF">KDA27_09555</name>
</gene>
<dbReference type="PANTHER" id="PTHR36452:SF1">
    <property type="entry name" value="DUF2461 DOMAIN-CONTAINING PROTEIN"/>
    <property type="match status" value="1"/>
</dbReference>
<dbReference type="Pfam" id="PF09365">
    <property type="entry name" value="DUF2461"/>
    <property type="match status" value="1"/>
</dbReference>
<sequence length="229" mass="26202">MPKSAHFSKELFRFLEDLKKNNSREWFQSNKDRYEEEVKMPLLGFIGEFAGPLGKISSHFVADPRPVGGSMFRIHRDVRFAKDKSPYKNAATAQFRHEAGKDVHAPGFYLHLEPSQCFAGAGIYHPDNPTLGKIRDRIVDDPKAWKRVRDAKAFREVWELSGDSLVRPPRGYDPEHPFAEDLKRKDFIAVTHFTERDVVKPGFLGEYVKMCKAAGAMTRYLTEAVGLPY</sequence>
<dbReference type="EMBL" id="JAGQHS010000040">
    <property type="protein sequence ID" value="MCA9756035.1"/>
    <property type="molecule type" value="Genomic_DNA"/>
</dbReference>
<accession>A0A956SD39</accession>
<organism evidence="1 2">
    <name type="scientific">Eiseniibacteriota bacterium</name>
    <dbReference type="NCBI Taxonomy" id="2212470"/>
    <lineage>
        <taxon>Bacteria</taxon>
        <taxon>Candidatus Eiseniibacteriota</taxon>
    </lineage>
</organism>
<reference evidence="1" key="1">
    <citation type="submission" date="2020-04" db="EMBL/GenBank/DDBJ databases">
        <authorList>
            <person name="Zhang T."/>
        </authorList>
    </citation>
    <scope>NUCLEOTIDE SEQUENCE</scope>
    <source>
        <strain evidence="1">HKST-UBA02</strain>
    </source>
</reference>
<dbReference type="PANTHER" id="PTHR36452">
    <property type="entry name" value="CHROMOSOME 12, WHOLE GENOME SHOTGUN SEQUENCE"/>
    <property type="match status" value="1"/>
</dbReference>
<dbReference type="AlphaFoldDB" id="A0A956SD39"/>